<proteinExistence type="predicted"/>
<dbReference type="AlphaFoldDB" id="A0A9D9ICG3"/>
<organism evidence="2 3">
    <name type="scientific">Candidatus Ornithospirochaeta stercoravium</name>
    <dbReference type="NCBI Taxonomy" id="2840897"/>
    <lineage>
        <taxon>Bacteria</taxon>
        <taxon>Pseudomonadati</taxon>
        <taxon>Spirochaetota</taxon>
        <taxon>Spirochaetia</taxon>
        <taxon>Spirochaetales</taxon>
        <taxon>Spirochaetaceae</taxon>
        <taxon>Spirochaetaceae incertae sedis</taxon>
        <taxon>Candidatus Ornithospirochaeta</taxon>
    </lineage>
</organism>
<reference evidence="2" key="2">
    <citation type="journal article" date="2021" name="PeerJ">
        <title>Extensive microbial diversity within the chicken gut microbiome revealed by metagenomics and culture.</title>
        <authorList>
            <person name="Gilroy R."/>
            <person name="Ravi A."/>
            <person name="Getino M."/>
            <person name="Pursley I."/>
            <person name="Horton D.L."/>
            <person name="Alikhan N.F."/>
            <person name="Baker D."/>
            <person name="Gharbi K."/>
            <person name="Hall N."/>
            <person name="Watson M."/>
            <person name="Adriaenssens E.M."/>
            <person name="Foster-Nyarko E."/>
            <person name="Jarju S."/>
            <person name="Secka A."/>
            <person name="Antonio M."/>
            <person name="Oren A."/>
            <person name="Chaudhuri R.R."/>
            <person name="La Ragione R."/>
            <person name="Hildebrand F."/>
            <person name="Pallen M.J."/>
        </authorList>
    </citation>
    <scope>NUCLEOTIDE SEQUENCE</scope>
    <source>
        <strain evidence="2">14700</strain>
    </source>
</reference>
<name>A0A9D9ICG3_9SPIO</name>
<feature type="region of interest" description="Disordered" evidence="1">
    <location>
        <begin position="58"/>
        <end position="86"/>
    </location>
</feature>
<accession>A0A9D9ICG3</accession>
<evidence type="ECO:0000313" key="3">
    <source>
        <dbReference type="Proteomes" id="UP000810292"/>
    </source>
</evidence>
<reference evidence="2" key="1">
    <citation type="submission" date="2020-10" db="EMBL/GenBank/DDBJ databases">
        <authorList>
            <person name="Gilroy R."/>
        </authorList>
    </citation>
    <scope>NUCLEOTIDE SEQUENCE</scope>
    <source>
        <strain evidence="2">14700</strain>
    </source>
</reference>
<feature type="compositionally biased region" description="Basic residues" evidence="1">
    <location>
        <begin position="75"/>
        <end position="86"/>
    </location>
</feature>
<evidence type="ECO:0008006" key="4">
    <source>
        <dbReference type="Google" id="ProtNLM"/>
    </source>
</evidence>
<dbReference type="Proteomes" id="UP000810292">
    <property type="component" value="Unassembled WGS sequence"/>
</dbReference>
<evidence type="ECO:0000313" key="2">
    <source>
        <dbReference type="EMBL" id="MBO8469812.1"/>
    </source>
</evidence>
<evidence type="ECO:0000256" key="1">
    <source>
        <dbReference type="SAM" id="MobiDB-lite"/>
    </source>
</evidence>
<sequence>MKQRRYSEEEKLNLVSEFLRRRSEEGISIRQFAGENDIHYYTFRDFYRDPKYNPEWEDRYEYSPQDNPAAGREAIKKRKDNRRRNV</sequence>
<comment type="caution">
    <text evidence="2">The sequence shown here is derived from an EMBL/GenBank/DDBJ whole genome shotgun (WGS) entry which is preliminary data.</text>
</comment>
<protein>
    <recommendedName>
        <fullName evidence="4">Transposase</fullName>
    </recommendedName>
</protein>
<gene>
    <name evidence="2" type="ORF">IAA72_08520</name>
</gene>
<dbReference type="EMBL" id="JADIMF010000143">
    <property type="protein sequence ID" value="MBO8469812.1"/>
    <property type="molecule type" value="Genomic_DNA"/>
</dbReference>